<reference evidence="3 4" key="1">
    <citation type="submission" date="2018-08" db="EMBL/GenBank/DDBJ databases">
        <authorList>
            <person name="Ferrada E.E."/>
            <person name="Latorre B.A."/>
        </authorList>
    </citation>
    <scope>NUCLEOTIDE SEQUENCE [LARGE SCALE GENOMIC DNA]</scope>
    <source>
        <strain evidence="3 4">VK-A60T</strain>
    </source>
</reference>
<evidence type="ECO:0000313" key="4">
    <source>
        <dbReference type="Proteomes" id="UP000259636"/>
    </source>
</evidence>
<evidence type="ECO:0000256" key="2">
    <source>
        <dbReference type="SAM" id="Phobius"/>
    </source>
</evidence>
<keyword evidence="2" id="KW-0472">Membrane</keyword>
<proteinExistence type="predicted"/>
<feature type="compositionally biased region" description="Basic and acidic residues" evidence="1">
    <location>
        <begin position="144"/>
        <end position="167"/>
    </location>
</feature>
<dbReference type="EMBL" id="CP031742">
    <property type="protein sequence ID" value="AXQ55738.1"/>
    <property type="molecule type" value="Genomic_DNA"/>
</dbReference>
<name>A0A385DBK6_9ACTN</name>
<dbReference type="Pfam" id="PF11298">
    <property type="entry name" value="DUF3099"/>
    <property type="match status" value="1"/>
</dbReference>
<gene>
    <name evidence="3" type="ORF">D0C37_14735</name>
</gene>
<evidence type="ECO:0000313" key="3">
    <source>
        <dbReference type="EMBL" id="AXQ55738.1"/>
    </source>
</evidence>
<feature type="transmembrane region" description="Helical" evidence="2">
    <location>
        <begin position="34"/>
        <end position="53"/>
    </location>
</feature>
<evidence type="ECO:0000256" key="1">
    <source>
        <dbReference type="SAM" id="MobiDB-lite"/>
    </source>
</evidence>
<dbReference type="InterPro" id="IPR021449">
    <property type="entry name" value="DUF3099"/>
</dbReference>
<dbReference type="PROSITE" id="PS51257">
    <property type="entry name" value="PROKAR_LIPOPROTEIN"/>
    <property type="match status" value="1"/>
</dbReference>
<protein>
    <submittedName>
        <fullName evidence="3">DUF3099 domain-containing protein</fullName>
    </submittedName>
</protein>
<dbReference type="AlphaFoldDB" id="A0A385DBK6"/>
<feature type="compositionally biased region" description="Gly residues" evidence="1">
    <location>
        <begin position="121"/>
        <end position="131"/>
    </location>
</feature>
<sequence>MYARRRHVYFAMMGLCLSLFVVACAVVRLWSVPAAVAMCVVAMVIPPFAAIVANRKGPEDRWYDDPDPGAGSASGRGDESPTPPTHVRKKDPRDGPGTPPVKPPSEPGHPAGPPTPSGSTGISGGHGPGRGHGGHAGRRGPLSDQDRVKGSDPESEAWWRELDRRGSGGDGPPGPPGHGSDPRRPGPWPEE</sequence>
<dbReference type="Proteomes" id="UP000259636">
    <property type="component" value="Chromosome"/>
</dbReference>
<keyword evidence="2" id="KW-1133">Transmembrane helix</keyword>
<keyword evidence="2" id="KW-0812">Transmembrane</keyword>
<dbReference type="RefSeq" id="WP_107490979.1">
    <property type="nucleotide sequence ID" value="NZ_CP031742.1"/>
</dbReference>
<accession>A0A385DBK6</accession>
<feature type="region of interest" description="Disordered" evidence="1">
    <location>
        <begin position="58"/>
        <end position="191"/>
    </location>
</feature>
<feature type="transmembrane region" description="Helical" evidence="2">
    <location>
        <begin position="7"/>
        <end position="28"/>
    </location>
</feature>
<dbReference type="KEGG" id="sky:D0C37_14735"/>
<feature type="compositionally biased region" description="Pro residues" evidence="1">
    <location>
        <begin position="97"/>
        <end position="116"/>
    </location>
</feature>
<organism evidence="3 4">
    <name type="scientific">Streptomyces koyangensis</name>
    <dbReference type="NCBI Taxonomy" id="188770"/>
    <lineage>
        <taxon>Bacteria</taxon>
        <taxon>Bacillati</taxon>
        <taxon>Actinomycetota</taxon>
        <taxon>Actinomycetes</taxon>
        <taxon>Kitasatosporales</taxon>
        <taxon>Streptomycetaceae</taxon>
        <taxon>Streptomyces</taxon>
        <taxon>Streptomyces aurantiacus group</taxon>
    </lineage>
</organism>
<dbReference type="GeneID" id="300115429"/>